<organism evidence="3">
    <name type="scientific">Singulisphaera sp. Ch08</name>
    <dbReference type="NCBI Taxonomy" id="3120278"/>
    <lineage>
        <taxon>Bacteria</taxon>
        <taxon>Pseudomonadati</taxon>
        <taxon>Planctomycetota</taxon>
        <taxon>Planctomycetia</taxon>
        <taxon>Isosphaerales</taxon>
        <taxon>Isosphaeraceae</taxon>
        <taxon>Singulisphaera</taxon>
    </lineage>
</organism>
<dbReference type="PANTHER" id="PTHR34136:SF1">
    <property type="entry name" value="UDP-N-ACETYL-D-MANNOSAMINURONIC ACID TRANSFERASE"/>
    <property type="match status" value="1"/>
</dbReference>
<dbReference type="NCBIfam" id="TIGR00696">
    <property type="entry name" value="wecG_tagA_cpsF"/>
    <property type="match status" value="1"/>
</dbReference>
<evidence type="ECO:0000313" key="3">
    <source>
        <dbReference type="EMBL" id="XBH03460.1"/>
    </source>
</evidence>
<keyword evidence="2" id="KW-0808">Transferase</keyword>
<dbReference type="Pfam" id="PF03808">
    <property type="entry name" value="Glyco_tran_WecG"/>
    <property type="match status" value="1"/>
</dbReference>
<accession>A0AAU7CE42</accession>
<dbReference type="InterPro" id="IPR004629">
    <property type="entry name" value="WecG_TagA_CpsF"/>
</dbReference>
<protein>
    <submittedName>
        <fullName evidence="3">WecB/TagA/CpsF family glycosyltransferase</fullName>
    </submittedName>
</protein>
<proteinExistence type="predicted"/>
<dbReference type="CDD" id="cd06533">
    <property type="entry name" value="Glyco_transf_WecG_TagA"/>
    <property type="match status" value="1"/>
</dbReference>
<name>A0AAU7CE42_9BACT</name>
<dbReference type="GO" id="GO:0016758">
    <property type="term" value="F:hexosyltransferase activity"/>
    <property type="evidence" value="ECO:0007669"/>
    <property type="project" value="TreeGrafter"/>
</dbReference>
<gene>
    <name evidence="3" type="ORF">V5E97_34920</name>
</gene>
<dbReference type="EMBL" id="CP155447">
    <property type="protein sequence ID" value="XBH03460.1"/>
    <property type="molecule type" value="Genomic_DNA"/>
</dbReference>
<dbReference type="PANTHER" id="PTHR34136">
    <property type="match status" value="1"/>
</dbReference>
<evidence type="ECO:0000256" key="1">
    <source>
        <dbReference type="ARBA" id="ARBA00022676"/>
    </source>
</evidence>
<reference evidence="3" key="1">
    <citation type="submission" date="2024-05" db="EMBL/GenBank/DDBJ databases">
        <title>Planctomycetes of the genus Singulisphaera possess chitinolytic capabilities.</title>
        <authorList>
            <person name="Ivanova A."/>
        </authorList>
    </citation>
    <scope>NUCLEOTIDE SEQUENCE</scope>
    <source>
        <strain evidence="3">Ch08T</strain>
    </source>
</reference>
<evidence type="ECO:0000256" key="2">
    <source>
        <dbReference type="ARBA" id="ARBA00022679"/>
    </source>
</evidence>
<dbReference type="RefSeq" id="WP_406696194.1">
    <property type="nucleotide sequence ID" value="NZ_CP155447.1"/>
</dbReference>
<keyword evidence="1" id="KW-0328">Glycosyltransferase</keyword>
<sequence>MSKPVRIWGIPFTPMTRPQAVEAIMALAEAGRPSYFITANLHYAMLTHQHPVLGSINERAAFVLADGAPIVWASRWQRTPLPERVAGSDLIFDLCEEAAARGLRPFLLGGAEGVAEAAARRLEALYPGLRVAGTACPPHRDLEEEEFDRLIARIREAQPDLLFVAFGQPKGELWIDSHLERLGVPVCVQVGASLDFVAGRVRRAPLWVQRISMEWAYRLSLEPRRLGPRYASNALFLLRMIAHDLASWNQGERSARPIVSGDVLELKREEFETG</sequence>
<dbReference type="AlphaFoldDB" id="A0AAU7CE42"/>